<feature type="domain" description="DUF7840" evidence="3">
    <location>
        <begin position="413"/>
        <end position="638"/>
    </location>
</feature>
<dbReference type="InterPro" id="IPR057162">
    <property type="entry name" value="DUF7840"/>
</dbReference>
<dbReference type="Proteomes" id="UP000244248">
    <property type="component" value="Unassembled WGS sequence"/>
</dbReference>
<dbReference type="RefSeq" id="WP_107939885.1">
    <property type="nucleotide sequence ID" value="NZ_QANS01000003.1"/>
</dbReference>
<evidence type="ECO:0000259" key="3">
    <source>
        <dbReference type="Pfam" id="PF25222"/>
    </source>
</evidence>
<dbReference type="InterPro" id="IPR057165">
    <property type="entry name" value="DUF7843"/>
</dbReference>
<dbReference type="OrthoDB" id="9759948at2"/>
<dbReference type="InterPro" id="IPR025178">
    <property type="entry name" value="Lnb_N"/>
</dbReference>
<dbReference type="AlphaFoldDB" id="A0A2T5MFK3"/>
<accession>A0A2T5MFK3</accession>
<sequence length="639" mass="72049">MRSIALLLMLLVLVPSLSWANGDPQYLAELQQSARSAKLAENPYWHRLLHFHKNKLLPGSTSTIDAAIFFNAPNGNTNTQAELDATLAKFFSDEPILEELPQCRFKARYEWLREQLHFDAARLPTQSCPMHDEWMGNLDTVAISAVFASNDLNSPATMYGHSLLRLDKRGQDVDQRLLAYAVNYAADIAQGENMLTYTVLGLSGGFDGQYSVYRYHEKVRQYARINNRDLWEYSLKLNPDEVRHVLWHLWEMRGVGSNYYFFTENCSYMMLALLQTARPGLYLTEQYDFPGLYTMPVDTLRTLRNAGLVGELGFRPSLARRLQHQLKQLAPAQEDWVLDASEHQLNFDDPAYKLASPRDQARMLEAANDRLLFGYSENNVERERALPQSHALQSARSKINAKPDFDPVPQPATSPELGHATSRWNVAWRNSNDANAAVLGYRAAYHERLDPPAGYLAGGELECFDLNLLVRNGKLKLSNFTLVNVQAVSAWDRAFKPISWQVSGGLRRYGLDALRADPQGRTGAYVDAGVGIAAAPFETAYVYGFAFAEADANRDLNEDYAVAAGLRAGFSWSIASRFMQQIETDWVGPVVGSSSNRLSLRLGSQWQMAPNNGLRLSLNYARESNLDAHDIQLSWLHYF</sequence>
<dbReference type="Pfam" id="PF25222">
    <property type="entry name" value="DUF7840"/>
    <property type="match status" value="1"/>
</dbReference>
<name>A0A2T5MFK3_9GAMM</name>
<feature type="chain" id="PRO_5015735317" evidence="1">
    <location>
        <begin position="21"/>
        <end position="639"/>
    </location>
</feature>
<evidence type="ECO:0000259" key="2">
    <source>
        <dbReference type="Pfam" id="PF13387"/>
    </source>
</evidence>
<keyword evidence="1" id="KW-0732">Signal</keyword>
<evidence type="ECO:0000313" key="5">
    <source>
        <dbReference type="EMBL" id="PTU31342.1"/>
    </source>
</evidence>
<evidence type="ECO:0000256" key="1">
    <source>
        <dbReference type="SAM" id="SignalP"/>
    </source>
</evidence>
<evidence type="ECO:0000313" key="6">
    <source>
        <dbReference type="Proteomes" id="UP000244248"/>
    </source>
</evidence>
<keyword evidence="6" id="KW-1185">Reference proteome</keyword>
<feature type="signal peptide" evidence="1">
    <location>
        <begin position="1"/>
        <end position="20"/>
    </location>
</feature>
<organism evidence="5 6">
    <name type="scientific">Stenotrophobium rhamnosiphilum</name>
    <dbReference type="NCBI Taxonomy" id="2029166"/>
    <lineage>
        <taxon>Bacteria</taxon>
        <taxon>Pseudomonadati</taxon>
        <taxon>Pseudomonadota</taxon>
        <taxon>Gammaproteobacteria</taxon>
        <taxon>Nevskiales</taxon>
        <taxon>Nevskiaceae</taxon>
        <taxon>Stenotrophobium</taxon>
    </lineage>
</organism>
<dbReference type="Pfam" id="PF25225">
    <property type="entry name" value="DUF7843"/>
    <property type="match status" value="1"/>
</dbReference>
<protein>
    <submittedName>
        <fullName evidence="5">Uncharacterized protein</fullName>
    </submittedName>
</protein>
<feature type="domain" description="DUF7843" evidence="4">
    <location>
        <begin position="38"/>
        <end position="115"/>
    </location>
</feature>
<dbReference type="Pfam" id="PF13387">
    <property type="entry name" value="Lnb_N"/>
    <property type="match status" value="1"/>
</dbReference>
<evidence type="ECO:0000259" key="4">
    <source>
        <dbReference type="Pfam" id="PF25225"/>
    </source>
</evidence>
<gene>
    <name evidence="5" type="ORF">CJD38_08330</name>
</gene>
<feature type="domain" description="Lnb N-terminal periplasmic" evidence="2">
    <location>
        <begin position="132"/>
        <end position="304"/>
    </location>
</feature>
<comment type="caution">
    <text evidence="5">The sequence shown here is derived from an EMBL/GenBank/DDBJ whole genome shotgun (WGS) entry which is preliminary data.</text>
</comment>
<proteinExistence type="predicted"/>
<dbReference type="EMBL" id="QANS01000003">
    <property type="protein sequence ID" value="PTU31342.1"/>
    <property type="molecule type" value="Genomic_DNA"/>
</dbReference>
<reference evidence="5 6" key="1">
    <citation type="submission" date="2018-04" db="EMBL/GenBank/DDBJ databases">
        <title>Novel species isolated from glacier.</title>
        <authorList>
            <person name="Liu Q."/>
            <person name="Xin Y.-H."/>
        </authorList>
    </citation>
    <scope>NUCLEOTIDE SEQUENCE [LARGE SCALE GENOMIC DNA]</scope>
    <source>
        <strain evidence="5 6">GT1R17</strain>
    </source>
</reference>